<sequence>MEFLPSGMYQKILTFMDEVTGTEPDFRKQVLLAFDRLFGFHQSNFWLSDENENFIDPVMLNIDKHVMDDYLENHYHFDVLIPQKMIHRIHKQRVISNLELFPPQGYEKSEFYNNFMKKYGFYYDVGLVLYNENKIIGLIDFVRSKKDHPFSSLELMSMEMISRFLTQKVLQSPLIPYESTKNNINDSFHELTLKEKEVLNLVQKGFTNVDLANELFISVNTVKKHLQSIYKKFDVSNRTSLCYKINTK</sequence>
<evidence type="ECO:0000256" key="3">
    <source>
        <dbReference type="ARBA" id="ARBA00023163"/>
    </source>
</evidence>
<dbReference type="GO" id="GO:0003677">
    <property type="term" value="F:DNA binding"/>
    <property type="evidence" value="ECO:0007669"/>
    <property type="project" value="UniProtKB-KW"/>
</dbReference>
<dbReference type="EMBL" id="SMYO01000029">
    <property type="protein sequence ID" value="TDK55941.1"/>
    <property type="molecule type" value="Genomic_DNA"/>
</dbReference>
<comment type="caution">
    <text evidence="5">The sequence shown here is derived from an EMBL/GenBank/DDBJ whole genome shotgun (WGS) entry which is preliminary data.</text>
</comment>
<evidence type="ECO:0000256" key="2">
    <source>
        <dbReference type="ARBA" id="ARBA00023125"/>
    </source>
</evidence>
<dbReference type="Gene3D" id="1.10.10.10">
    <property type="entry name" value="Winged helix-like DNA-binding domain superfamily/Winged helix DNA-binding domain"/>
    <property type="match status" value="1"/>
</dbReference>
<evidence type="ECO:0000259" key="4">
    <source>
        <dbReference type="PROSITE" id="PS50043"/>
    </source>
</evidence>
<dbReference type="InterPro" id="IPR016032">
    <property type="entry name" value="Sig_transdc_resp-reg_C-effctor"/>
</dbReference>
<gene>
    <name evidence="5" type="ORF">E2K98_28010</name>
</gene>
<dbReference type="PANTHER" id="PTHR44688">
    <property type="entry name" value="DNA-BINDING TRANSCRIPTIONAL ACTIVATOR DEVR_DOSR"/>
    <property type="match status" value="1"/>
</dbReference>
<dbReference type="RefSeq" id="WP_133339991.1">
    <property type="nucleotide sequence ID" value="NZ_SMYO01000029.1"/>
</dbReference>
<evidence type="ECO:0000256" key="1">
    <source>
        <dbReference type="ARBA" id="ARBA00023015"/>
    </source>
</evidence>
<keyword evidence="1" id="KW-0805">Transcription regulation</keyword>
<dbReference type="PRINTS" id="PR00038">
    <property type="entry name" value="HTHLUXR"/>
</dbReference>
<dbReference type="InterPro" id="IPR036388">
    <property type="entry name" value="WH-like_DNA-bd_sf"/>
</dbReference>
<dbReference type="CDD" id="cd06170">
    <property type="entry name" value="LuxR_C_like"/>
    <property type="match status" value="1"/>
</dbReference>
<feature type="domain" description="HTH luxR-type" evidence="4">
    <location>
        <begin position="184"/>
        <end position="248"/>
    </location>
</feature>
<name>A0A4R5VIA3_9BACI</name>
<accession>A0A4R5VIA3</accession>
<proteinExistence type="predicted"/>
<dbReference type="PROSITE" id="PS50043">
    <property type="entry name" value="HTH_LUXR_2"/>
    <property type="match status" value="1"/>
</dbReference>
<keyword evidence="3" id="KW-0804">Transcription</keyword>
<dbReference type="SUPFAM" id="SSF46894">
    <property type="entry name" value="C-terminal effector domain of the bipartite response regulators"/>
    <property type="match status" value="1"/>
</dbReference>
<evidence type="ECO:0000313" key="6">
    <source>
        <dbReference type="Proteomes" id="UP000295132"/>
    </source>
</evidence>
<dbReference type="InterPro" id="IPR000792">
    <property type="entry name" value="Tscrpt_reg_LuxR_C"/>
</dbReference>
<dbReference type="PANTHER" id="PTHR44688:SF16">
    <property type="entry name" value="DNA-BINDING TRANSCRIPTIONAL ACTIVATOR DEVR_DOSR"/>
    <property type="match status" value="1"/>
</dbReference>
<organism evidence="5 6">
    <name type="scientific">Bacillus salipaludis</name>
    <dbReference type="NCBI Taxonomy" id="2547811"/>
    <lineage>
        <taxon>Bacteria</taxon>
        <taxon>Bacillati</taxon>
        <taxon>Bacillota</taxon>
        <taxon>Bacilli</taxon>
        <taxon>Bacillales</taxon>
        <taxon>Bacillaceae</taxon>
        <taxon>Bacillus</taxon>
    </lineage>
</organism>
<dbReference type="SMART" id="SM00421">
    <property type="entry name" value="HTH_LUXR"/>
    <property type="match status" value="1"/>
</dbReference>
<keyword evidence="2" id="KW-0238">DNA-binding</keyword>
<protein>
    <submittedName>
        <fullName evidence="5">LuxR family transcriptional regulator</fullName>
    </submittedName>
</protein>
<reference evidence="5 6" key="1">
    <citation type="submission" date="2019-03" db="EMBL/GenBank/DDBJ databases">
        <title>Bacillus niacini sp. nov. a Nicotinate-Metabolizing Mesophile Isolated from Soil.</title>
        <authorList>
            <person name="Zhang G."/>
        </authorList>
    </citation>
    <scope>NUCLEOTIDE SEQUENCE [LARGE SCALE GENOMIC DNA]</scope>
    <source>
        <strain evidence="5 6">WN066</strain>
    </source>
</reference>
<dbReference type="GO" id="GO:0006355">
    <property type="term" value="P:regulation of DNA-templated transcription"/>
    <property type="evidence" value="ECO:0007669"/>
    <property type="project" value="InterPro"/>
</dbReference>
<dbReference type="AlphaFoldDB" id="A0A4R5VIA3"/>
<dbReference type="Proteomes" id="UP000295132">
    <property type="component" value="Unassembled WGS sequence"/>
</dbReference>
<dbReference type="Pfam" id="PF00196">
    <property type="entry name" value="GerE"/>
    <property type="match status" value="1"/>
</dbReference>
<evidence type="ECO:0000313" key="5">
    <source>
        <dbReference type="EMBL" id="TDK55941.1"/>
    </source>
</evidence>